<accession>A0AAV9WYA4</accession>
<reference evidence="12 13" key="1">
    <citation type="submission" date="2019-10" db="EMBL/GenBank/DDBJ databases">
        <authorList>
            <person name="Palmer J.M."/>
        </authorList>
    </citation>
    <scope>NUCLEOTIDE SEQUENCE [LARGE SCALE GENOMIC DNA]</scope>
    <source>
        <strain evidence="12 13">TWF694</strain>
    </source>
</reference>
<keyword evidence="9 11" id="KW-0496">Mitochondrion</keyword>
<evidence type="ECO:0000256" key="7">
    <source>
        <dbReference type="ARBA" id="ARBA00022982"/>
    </source>
</evidence>
<keyword evidence="8 11" id="KW-1133">Transmembrane helix</keyword>
<keyword evidence="10 11" id="KW-0472">Membrane</keyword>
<dbReference type="PANTHER" id="PTHR12119">
    <property type="entry name" value="UBIQUINOL-CYTOCHROME C REDUCTASE COMPLEX UBIQUINONE-BINDING PROTEIN QP-C"/>
    <property type="match status" value="1"/>
</dbReference>
<evidence type="ECO:0000256" key="9">
    <source>
        <dbReference type="ARBA" id="ARBA00023128"/>
    </source>
</evidence>
<dbReference type="PANTHER" id="PTHR12119:SF2">
    <property type="entry name" value="CYTOCHROME B-C1 COMPLEX SUBUNIT 8"/>
    <property type="match status" value="1"/>
</dbReference>
<organism evidence="12 13">
    <name type="scientific">Orbilia ellipsospora</name>
    <dbReference type="NCBI Taxonomy" id="2528407"/>
    <lineage>
        <taxon>Eukaryota</taxon>
        <taxon>Fungi</taxon>
        <taxon>Dikarya</taxon>
        <taxon>Ascomycota</taxon>
        <taxon>Pezizomycotina</taxon>
        <taxon>Orbiliomycetes</taxon>
        <taxon>Orbiliales</taxon>
        <taxon>Orbiliaceae</taxon>
        <taxon>Orbilia</taxon>
    </lineage>
</organism>
<evidence type="ECO:0000313" key="13">
    <source>
        <dbReference type="Proteomes" id="UP001365542"/>
    </source>
</evidence>
<comment type="function">
    <text evidence="11">Component of the ubiquinol-cytochrome c oxidoreductase, a multisubunit transmembrane complex that is part of the mitochondrial electron transport chain which drives oxidative phosphorylation. The complex plays an important role in the uptake of multiple carbon sources present in different host niches.</text>
</comment>
<keyword evidence="3 11" id="KW-0813">Transport</keyword>
<evidence type="ECO:0000256" key="10">
    <source>
        <dbReference type="ARBA" id="ARBA00023136"/>
    </source>
</evidence>
<gene>
    <name evidence="12" type="ORF">TWF694_003469</name>
</gene>
<comment type="subunit">
    <text evidence="11">Component of the ubiquinol-cytochrome c oxidoreductase (cytochrome b-c1 complex, complex III, CIII), a multisubunit enzyme composed of 3 respiratory subunits cytochrome b, cytochrome c1 and Rieske protein, 2 core protein subunits, and additional low-molecular weight protein subunits. The complex exists as an obligatory dimer and forms supercomplexes (SCs) in the inner mitochondrial membrane with cytochrome c oxidase (complex IV, CIV).</text>
</comment>
<evidence type="ECO:0000256" key="3">
    <source>
        <dbReference type="ARBA" id="ARBA00022448"/>
    </source>
</evidence>
<dbReference type="Pfam" id="PF02939">
    <property type="entry name" value="UcrQ"/>
    <property type="match status" value="1"/>
</dbReference>
<dbReference type="SUPFAM" id="SSF81508">
    <property type="entry name" value="Ubiquinone-binding protein QP-C of cytochrome bc1 complex (Ubiquinol-cytochrome c reductase)"/>
    <property type="match status" value="1"/>
</dbReference>
<evidence type="ECO:0000256" key="11">
    <source>
        <dbReference type="RuleBase" id="RU368118"/>
    </source>
</evidence>
<sequence>MGGGGKRAPNSWIGDWGNFGQSYQRGIVQYTLAPNRQAPTAGALKGAVFNGWRRFRGQVFYVVPPFIGIYFLMEWANKKNEFINSKAGRALYENEEE</sequence>
<dbReference type="AlphaFoldDB" id="A0AAV9WYA4"/>
<keyword evidence="4 11" id="KW-0679">Respiratory chain</keyword>
<comment type="similarity">
    <text evidence="2 11">Belongs to the UQCRQ/QCR8 family.</text>
</comment>
<dbReference type="EMBL" id="JAVHJO010000013">
    <property type="protein sequence ID" value="KAK6530097.1"/>
    <property type="molecule type" value="Genomic_DNA"/>
</dbReference>
<comment type="subcellular location">
    <subcellularLocation>
        <location evidence="1 11">Mitochondrion inner membrane</location>
        <topology evidence="1 11">Single-pass membrane protein</topology>
    </subcellularLocation>
</comment>
<evidence type="ECO:0000256" key="5">
    <source>
        <dbReference type="ARBA" id="ARBA00022692"/>
    </source>
</evidence>
<dbReference type="Gene3D" id="1.20.5.210">
    <property type="entry name" value="Cytochrome b-c1 complex subunit 8"/>
    <property type="match status" value="1"/>
</dbReference>
<keyword evidence="13" id="KW-1185">Reference proteome</keyword>
<keyword evidence="5 11" id="KW-0812">Transmembrane</keyword>
<proteinExistence type="inferred from homology"/>
<evidence type="ECO:0000256" key="4">
    <source>
        <dbReference type="ARBA" id="ARBA00022660"/>
    </source>
</evidence>
<comment type="caution">
    <text evidence="12">The sequence shown here is derived from an EMBL/GenBank/DDBJ whole genome shotgun (WGS) entry which is preliminary data.</text>
</comment>
<evidence type="ECO:0000256" key="2">
    <source>
        <dbReference type="ARBA" id="ARBA00007668"/>
    </source>
</evidence>
<dbReference type="InterPro" id="IPR036642">
    <property type="entry name" value="Cyt_bc1_su8_sf"/>
</dbReference>
<dbReference type="Proteomes" id="UP001365542">
    <property type="component" value="Unassembled WGS sequence"/>
</dbReference>
<dbReference type="GO" id="GO:0005743">
    <property type="term" value="C:mitochondrial inner membrane"/>
    <property type="evidence" value="ECO:0007669"/>
    <property type="project" value="UniProtKB-SubCell"/>
</dbReference>
<feature type="transmembrane region" description="Helical" evidence="11">
    <location>
        <begin position="59"/>
        <end position="76"/>
    </location>
</feature>
<evidence type="ECO:0000256" key="8">
    <source>
        <dbReference type="ARBA" id="ARBA00022989"/>
    </source>
</evidence>
<keyword evidence="7 11" id="KW-0249">Electron transport</keyword>
<protein>
    <recommendedName>
        <fullName evidence="11">Cytochrome b-c1 complex subunit 8</fullName>
    </recommendedName>
    <alternativeName>
        <fullName evidence="11">Complex III subunit 8</fullName>
    </alternativeName>
</protein>
<evidence type="ECO:0000313" key="12">
    <source>
        <dbReference type="EMBL" id="KAK6530097.1"/>
    </source>
</evidence>
<dbReference type="GO" id="GO:0045275">
    <property type="term" value="C:respiratory chain complex III"/>
    <property type="evidence" value="ECO:0007669"/>
    <property type="project" value="UniProtKB-UniRule"/>
</dbReference>
<evidence type="ECO:0000256" key="6">
    <source>
        <dbReference type="ARBA" id="ARBA00022792"/>
    </source>
</evidence>
<keyword evidence="6 11" id="KW-0999">Mitochondrion inner membrane</keyword>
<evidence type="ECO:0000256" key="1">
    <source>
        <dbReference type="ARBA" id="ARBA00004434"/>
    </source>
</evidence>
<dbReference type="FunFam" id="1.20.5.210:FF:000001">
    <property type="entry name" value="Cytochrome b-c1 complex subunit 8"/>
    <property type="match status" value="1"/>
</dbReference>
<dbReference type="GO" id="GO:0006122">
    <property type="term" value="P:mitochondrial electron transport, ubiquinol to cytochrome c"/>
    <property type="evidence" value="ECO:0007669"/>
    <property type="project" value="UniProtKB-UniRule"/>
</dbReference>
<name>A0AAV9WYA4_9PEZI</name>
<dbReference type="InterPro" id="IPR004205">
    <property type="entry name" value="Cyt_bc1_su8"/>
</dbReference>